<dbReference type="AlphaFoldDB" id="A0A930DGL5"/>
<comment type="caution">
    <text evidence="1">The sequence shown here is derived from an EMBL/GenBank/DDBJ whole genome shotgun (WGS) entry which is preliminary data.</text>
</comment>
<evidence type="ECO:0000313" key="1">
    <source>
        <dbReference type="EMBL" id="MBF1265441.1"/>
    </source>
</evidence>
<organism evidence="1 2">
    <name type="scientific">Neisseria sicca</name>
    <dbReference type="NCBI Taxonomy" id="490"/>
    <lineage>
        <taxon>Bacteria</taxon>
        <taxon>Pseudomonadati</taxon>
        <taxon>Pseudomonadota</taxon>
        <taxon>Betaproteobacteria</taxon>
        <taxon>Neisseriales</taxon>
        <taxon>Neisseriaceae</taxon>
        <taxon>Neisseria</taxon>
    </lineage>
</organism>
<protein>
    <submittedName>
        <fullName evidence="1">16S rRNA processing protein RimM</fullName>
    </submittedName>
</protein>
<gene>
    <name evidence="1" type="ORF">HXM80_07140</name>
</gene>
<evidence type="ECO:0000313" key="2">
    <source>
        <dbReference type="Proteomes" id="UP000780345"/>
    </source>
</evidence>
<dbReference type="EMBL" id="JABZQQ010000054">
    <property type="protein sequence ID" value="MBF1265441.1"/>
    <property type="molecule type" value="Genomic_DNA"/>
</dbReference>
<proteinExistence type="predicted"/>
<sequence length="60" mass="6921">MSDLGFAWQVRGRSLRYGRLNLIHCIGLFKNHKGRLKTVFQTTFVILGCSVGFTHEKRLI</sequence>
<reference evidence="1" key="1">
    <citation type="submission" date="2020-04" db="EMBL/GenBank/DDBJ databases">
        <title>Deep metagenomics examines the oral microbiome during advanced dental caries in children, revealing novel taxa and co-occurrences with host molecules.</title>
        <authorList>
            <person name="Baker J.L."/>
            <person name="Morton J.T."/>
            <person name="Dinis M."/>
            <person name="Alvarez R."/>
            <person name="Tran N.C."/>
            <person name="Knight R."/>
            <person name="Edlund A."/>
        </authorList>
    </citation>
    <scope>NUCLEOTIDE SEQUENCE</scope>
    <source>
        <strain evidence="1">JCVI_32_bin.62</strain>
    </source>
</reference>
<name>A0A930DGL5_NEISI</name>
<accession>A0A930DGL5</accession>
<dbReference type="Proteomes" id="UP000780345">
    <property type="component" value="Unassembled WGS sequence"/>
</dbReference>